<dbReference type="EMBL" id="VOHS01000018">
    <property type="protein sequence ID" value="TWV99141.1"/>
    <property type="molecule type" value="Genomic_DNA"/>
</dbReference>
<feature type="signal peptide" evidence="1">
    <location>
        <begin position="1"/>
        <end position="22"/>
    </location>
</feature>
<evidence type="ECO:0000313" key="2">
    <source>
        <dbReference type="EMBL" id="TWV99141.1"/>
    </source>
</evidence>
<dbReference type="Proteomes" id="UP000318815">
    <property type="component" value="Unassembled WGS sequence"/>
</dbReference>
<evidence type="ECO:0008006" key="4">
    <source>
        <dbReference type="Google" id="ProtNLM"/>
    </source>
</evidence>
<comment type="caution">
    <text evidence="2">The sequence shown here is derived from an EMBL/GenBank/DDBJ whole genome shotgun (WGS) entry which is preliminary data.</text>
</comment>
<proteinExistence type="predicted"/>
<feature type="chain" id="PRO_5023112093" description="Lipoprotein" evidence="1">
    <location>
        <begin position="23"/>
        <end position="262"/>
    </location>
</feature>
<evidence type="ECO:0000313" key="3">
    <source>
        <dbReference type="Proteomes" id="UP000318815"/>
    </source>
</evidence>
<keyword evidence="1" id="KW-0732">Signal</keyword>
<gene>
    <name evidence="2" type="ORF">FEF09_17875</name>
</gene>
<keyword evidence="3" id="KW-1185">Reference proteome</keyword>
<dbReference type="RefSeq" id="WP_146306377.1">
    <property type="nucleotide sequence ID" value="NZ_VOHS01000018.1"/>
</dbReference>
<evidence type="ECO:0000256" key="1">
    <source>
        <dbReference type="SAM" id="SignalP"/>
    </source>
</evidence>
<dbReference type="PROSITE" id="PS51257">
    <property type="entry name" value="PROKAR_LIPOPROTEIN"/>
    <property type="match status" value="1"/>
</dbReference>
<reference evidence="2 3" key="1">
    <citation type="submission" date="2019-08" db="EMBL/GenBank/DDBJ databases">
        <title>Whole genome sequencing of chitin degrading bacteria Chitinophaga pinensis YS16.</title>
        <authorList>
            <person name="Singh R.P."/>
            <person name="Manchanda G."/>
            <person name="Maurya I.K."/>
            <person name="Joshi N.K."/>
            <person name="Srivastava A.K."/>
        </authorList>
    </citation>
    <scope>NUCLEOTIDE SEQUENCE [LARGE SCALE GENOMIC DNA]</scope>
    <source>
        <strain evidence="2 3">YS-16</strain>
    </source>
</reference>
<dbReference type="AlphaFoldDB" id="A0A5C6LQJ7"/>
<organism evidence="2 3">
    <name type="scientific">Chitinophaga pinensis</name>
    <dbReference type="NCBI Taxonomy" id="79329"/>
    <lineage>
        <taxon>Bacteria</taxon>
        <taxon>Pseudomonadati</taxon>
        <taxon>Bacteroidota</taxon>
        <taxon>Chitinophagia</taxon>
        <taxon>Chitinophagales</taxon>
        <taxon>Chitinophagaceae</taxon>
        <taxon>Chitinophaga</taxon>
    </lineage>
</organism>
<sequence length="262" mass="30258">MSKPIIAFTLLSALLFSCQQQAAQPEKKKFHLPFVLQDSSQEKAVLTEVKSVNPTNFPFLGKYKFCDTLRLADESNEKTTAGENYIIYEKGSIGTWDSLNTDGFQIFADYKTTIRYRTNPYDQTHLYFPVYMVNETDTTKFFFGKDRHAWGVQEAKDTADYASWYAIECPTFDFCGNGSFGVKVQPGEFIVLLVPRYKGSQTGSMRVRLQVDNTTYVSLRYEGEYHQEQFRFDMSRPTRFPAKFADSYINFGIYGAAFKRFR</sequence>
<name>A0A5C6LQJ7_9BACT</name>
<protein>
    <recommendedName>
        <fullName evidence="4">Lipoprotein</fullName>
    </recommendedName>
</protein>
<accession>A0A5C6LQJ7</accession>
<dbReference type="OrthoDB" id="1409248at2"/>